<dbReference type="Pfam" id="PF08392">
    <property type="entry name" value="FAE1_CUT1_RppA"/>
    <property type="match status" value="1"/>
</dbReference>
<evidence type="ECO:0000256" key="2">
    <source>
        <dbReference type="ARBA" id="ARBA00005194"/>
    </source>
</evidence>
<dbReference type="GO" id="GO:0006633">
    <property type="term" value="P:fatty acid biosynthetic process"/>
    <property type="evidence" value="ECO:0007669"/>
    <property type="project" value="UniProtKB-UniPathway"/>
</dbReference>
<evidence type="ECO:0000259" key="14">
    <source>
        <dbReference type="Pfam" id="PF08541"/>
    </source>
</evidence>
<feature type="domain" description="Beta-ketoacyl-[acyl-carrier-protein] synthase III C-terminal" evidence="14">
    <location>
        <begin position="389"/>
        <end position="469"/>
    </location>
</feature>
<keyword evidence="6 12" id="KW-1133">Transmembrane helix</keyword>
<dbReference type="CDD" id="cd00831">
    <property type="entry name" value="CHS_like"/>
    <property type="match status" value="1"/>
</dbReference>
<keyword evidence="8 10" id="KW-0012">Acyltransferase</keyword>
<evidence type="ECO:0000256" key="11">
    <source>
        <dbReference type="PIRSR" id="PIRSR036417-1"/>
    </source>
</evidence>
<comment type="pathway">
    <text evidence="2 10">Lipid metabolism; fatty acid biosynthesis.</text>
</comment>
<comment type="similarity">
    <text evidence="3 10">Belongs to the thiolase-like superfamily. Chalcone/stilbene synthases family.</text>
</comment>
<evidence type="ECO:0000259" key="13">
    <source>
        <dbReference type="Pfam" id="PF08392"/>
    </source>
</evidence>
<evidence type="ECO:0000256" key="1">
    <source>
        <dbReference type="ARBA" id="ARBA00004370"/>
    </source>
</evidence>
<feature type="transmembrane region" description="Helical" evidence="12">
    <location>
        <begin position="62"/>
        <end position="84"/>
    </location>
</feature>
<keyword evidence="7 12" id="KW-0472">Membrane</keyword>
<dbReference type="EC" id="2.3.1.-" evidence="10"/>
<organism evidence="15 16">
    <name type="scientific">Abrus precatorius</name>
    <name type="common">Indian licorice</name>
    <name type="synonym">Glycine abrus</name>
    <dbReference type="NCBI Taxonomy" id="3816"/>
    <lineage>
        <taxon>Eukaryota</taxon>
        <taxon>Viridiplantae</taxon>
        <taxon>Streptophyta</taxon>
        <taxon>Embryophyta</taxon>
        <taxon>Tracheophyta</taxon>
        <taxon>Spermatophyta</taxon>
        <taxon>Magnoliopsida</taxon>
        <taxon>eudicotyledons</taxon>
        <taxon>Gunneridae</taxon>
        <taxon>Pentapetalae</taxon>
        <taxon>rosids</taxon>
        <taxon>fabids</taxon>
        <taxon>Fabales</taxon>
        <taxon>Fabaceae</taxon>
        <taxon>Papilionoideae</taxon>
        <taxon>50 kb inversion clade</taxon>
        <taxon>NPAAA clade</taxon>
        <taxon>indigoferoid/millettioid clade</taxon>
        <taxon>Abreae</taxon>
        <taxon>Abrus</taxon>
    </lineage>
</organism>
<evidence type="ECO:0000256" key="8">
    <source>
        <dbReference type="ARBA" id="ARBA00023315"/>
    </source>
</evidence>
<evidence type="ECO:0000256" key="4">
    <source>
        <dbReference type="ARBA" id="ARBA00022679"/>
    </source>
</evidence>
<keyword evidence="5 12" id="KW-0812">Transmembrane</keyword>
<dbReference type="UniPathway" id="UPA00094"/>
<reference evidence="16" key="2">
    <citation type="submission" date="2025-08" db="UniProtKB">
        <authorList>
            <consortium name="RefSeq"/>
        </authorList>
    </citation>
    <scope>IDENTIFICATION</scope>
    <source>
        <tissue evidence="16">Young leaves</tissue>
    </source>
</reference>
<comment type="catalytic activity">
    <reaction evidence="9">
        <text>a very-long-chain acyl-CoA + malonyl-CoA + H(+) = a very-long-chain 3-oxoacyl-CoA + CO2 + CoA</text>
        <dbReference type="Rhea" id="RHEA:32727"/>
        <dbReference type="ChEBI" id="CHEBI:15378"/>
        <dbReference type="ChEBI" id="CHEBI:16526"/>
        <dbReference type="ChEBI" id="CHEBI:57287"/>
        <dbReference type="ChEBI" id="CHEBI:57384"/>
        <dbReference type="ChEBI" id="CHEBI:90725"/>
        <dbReference type="ChEBI" id="CHEBI:90736"/>
        <dbReference type="EC" id="2.3.1.199"/>
    </reaction>
</comment>
<protein>
    <recommendedName>
        <fullName evidence="10">3-ketoacyl-CoA synthase</fullName>
        <ecNumber evidence="10">2.3.1.-</ecNumber>
    </recommendedName>
</protein>
<sequence>MSSPSDPRNRLPDFLQSVKLKYVKLGYHYLISHLFTLCLLPLITIIIIQASQLNTHHLWLHLQYNLLTVIAFSAIIVFGSTLYIMTRPRSVFLLDYSCYRPPHHLRVRFQQFMDHSKLTGDFNDSSLEFQRKILDRSGLGEETYVPEAMHSIPPRPSMAAAREEAEQVMFGALDNLFANTKVNPKDIGILVVNCSLFNPTPSLSAMIVNKYKLRGNIKSFNLGGMGCSAGVIAVDLAKDMLQIHSNTYAVVVSTENITQNWYFGNNKSMLIPNCLFRVGGAAVLLSNKGSDRRRAKYKLVHVVRTHKGADDKAFRCVYQEQDDNGKTGVSLSKDLMAIAGGALKTNITTLGPLVLPISEQLLFFVTLVVKKVFNAKVKPYIPDFKLAFDHFCIHAGGRAVIDELEKNLQLLPHHVEASRMTLHRFGNTSSSSIWYELAYTEAKGRMRKGHRVWQIAFGSGFKCNSAVWEALTHVKPSPKSPWEDCIHSYPVQIAA</sequence>
<evidence type="ECO:0000256" key="9">
    <source>
        <dbReference type="ARBA" id="ARBA00047375"/>
    </source>
</evidence>
<dbReference type="GO" id="GO:0016020">
    <property type="term" value="C:membrane"/>
    <property type="evidence" value="ECO:0007669"/>
    <property type="project" value="UniProtKB-SubCell"/>
</dbReference>
<evidence type="ECO:0000313" key="16">
    <source>
        <dbReference type="RefSeq" id="XP_027355044.1"/>
    </source>
</evidence>
<feature type="active site" evidence="11">
    <location>
        <position position="390"/>
    </location>
</feature>
<accession>A0A8B8LJQ8</accession>
<dbReference type="OrthoDB" id="329835at2759"/>
<evidence type="ECO:0000256" key="12">
    <source>
        <dbReference type="SAM" id="Phobius"/>
    </source>
</evidence>
<feature type="domain" description="FAE" evidence="13">
    <location>
        <begin position="83"/>
        <end position="372"/>
    </location>
</feature>
<dbReference type="FunFam" id="3.40.47.10:FF:000028">
    <property type="entry name" value="3-ketoacyl-CoA synthase"/>
    <property type="match status" value="1"/>
</dbReference>
<dbReference type="Pfam" id="PF08541">
    <property type="entry name" value="ACP_syn_III_C"/>
    <property type="match status" value="1"/>
</dbReference>
<feature type="active site" evidence="11">
    <location>
        <position position="227"/>
    </location>
</feature>
<evidence type="ECO:0000313" key="15">
    <source>
        <dbReference type="Proteomes" id="UP000694853"/>
    </source>
</evidence>
<evidence type="ECO:0000256" key="5">
    <source>
        <dbReference type="ARBA" id="ARBA00022692"/>
    </source>
</evidence>
<feature type="active site" evidence="11">
    <location>
        <position position="306"/>
    </location>
</feature>
<dbReference type="GO" id="GO:0009922">
    <property type="term" value="F:fatty acid elongase activity"/>
    <property type="evidence" value="ECO:0007669"/>
    <property type="project" value="UniProtKB-EC"/>
</dbReference>
<feature type="active site" evidence="11">
    <location>
        <position position="423"/>
    </location>
</feature>
<dbReference type="InterPro" id="IPR016039">
    <property type="entry name" value="Thiolase-like"/>
</dbReference>
<dbReference type="InterPro" id="IPR012392">
    <property type="entry name" value="3-ktacl-CoA_syn"/>
</dbReference>
<dbReference type="Proteomes" id="UP000694853">
    <property type="component" value="Unplaced"/>
</dbReference>
<feature type="active site" evidence="11">
    <location>
        <position position="394"/>
    </location>
</feature>
<comment type="subcellular location">
    <subcellularLocation>
        <location evidence="1">Membrane</location>
    </subcellularLocation>
</comment>
<keyword evidence="15" id="KW-1185">Reference proteome</keyword>
<dbReference type="KEGG" id="aprc:113864969"/>
<proteinExistence type="inferred from homology"/>
<keyword evidence="4 10" id="KW-0808">Transferase</keyword>
<dbReference type="Gene3D" id="3.40.47.10">
    <property type="match status" value="1"/>
</dbReference>
<evidence type="ECO:0000256" key="3">
    <source>
        <dbReference type="ARBA" id="ARBA00005531"/>
    </source>
</evidence>
<dbReference type="RefSeq" id="XP_027355044.1">
    <property type="nucleotide sequence ID" value="XM_027499243.1"/>
</dbReference>
<reference evidence="15" key="1">
    <citation type="journal article" date="2019" name="Toxins">
        <title>Detection of Abrin-Like and Prepropulchellin-Like Toxin Genes and Transcripts Using Whole Genome Sequencing and Full-Length Transcript Sequencing of Abrus precatorius.</title>
        <authorList>
            <person name="Hovde B.T."/>
            <person name="Daligault H.E."/>
            <person name="Hanschen E.R."/>
            <person name="Kunde Y.A."/>
            <person name="Johnson M.B."/>
            <person name="Starkenburg S.R."/>
            <person name="Johnson S.L."/>
        </authorList>
    </citation>
    <scope>NUCLEOTIDE SEQUENCE [LARGE SCALE GENOMIC DNA]</scope>
</reference>
<feature type="active site" evidence="11">
    <location>
        <position position="427"/>
    </location>
</feature>
<dbReference type="AlphaFoldDB" id="A0A8B8LJQ8"/>
<dbReference type="SUPFAM" id="SSF53901">
    <property type="entry name" value="Thiolase-like"/>
    <property type="match status" value="2"/>
</dbReference>
<feature type="transmembrane region" description="Helical" evidence="12">
    <location>
        <begin position="29"/>
        <end position="50"/>
    </location>
</feature>
<gene>
    <name evidence="16" type="primary">LOC113864969</name>
</gene>
<dbReference type="GeneID" id="113864969"/>
<name>A0A8B8LJQ8_ABRPR</name>
<dbReference type="InterPro" id="IPR013601">
    <property type="entry name" value="FAE1_typ3_polyketide_synth"/>
</dbReference>
<evidence type="ECO:0000256" key="10">
    <source>
        <dbReference type="PIRNR" id="PIRNR036417"/>
    </source>
</evidence>
<evidence type="ECO:0000256" key="6">
    <source>
        <dbReference type="ARBA" id="ARBA00022989"/>
    </source>
</evidence>
<dbReference type="PIRSF" id="PIRSF036417">
    <property type="entry name" value="3-ktacl-CoA_syn"/>
    <property type="match status" value="1"/>
</dbReference>
<dbReference type="InterPro" id="IPR013747">
    <property type="entry name" value="ACP_syn_III_C"/>
</dbReference>
<dbReference type="PANTHER" id="PTHR31561">
    <property type="entry name" value="3-KETOACYL-COA SYNTHASE"/>
    <property type="match status" value="1"/>
</dbReference>
<evidence type="ECO:0000256" key="7">
    <source>
        <dbReference type="ARBA" id="ARBA00023136"/>
    </source>
</evidence>